<evidence type="ECO:0000256" key="3">
    <source>
        <dbReference type="ARBA" id="ARBA00009695"/>
    </source>
</evidence>
<evidence type="ECO:0000259" key="8">
    <source>
        <dbReference type="Pfam" id="PF02631"/>
    </source>
</evidence>
<feature type="domain" description="RecX third three-helical" evidence="9">
    <location>
        <begin position="205"/>
        <end position="252"/>
    </location>
</feature>
<sequence length="317" mass="37923">MSRKKESENGYKSLPNLIELGSSRKEEIQDQKKSSAAEDTEKTETLDKKRRRSEFVITRVQAQKAKNRFNIYVNDVYSFAVDDSMLVKYRLIKGKELDKDMIEELKEKEEMSKAYQAALHYLNFKMRTEKEIREYLIKKEYTAIEPVIERLKEHRLINDREYAKSYVRTTWQLKAEGPKKIERSLYEKGLTASEIAYGLEEYAVENQLENAEKLIEKTFKKQRNKSNREIEQKIRQQLIVKGFEREIITQVMEEISLEQTEEDEYDALVKQGEKAYRRYARKHDNYNTRHKTKTFLYQKGYPLDLIEEFLSEKEEKS</sequence>
<dbReference type="InterPro" id="IPR053926">
    <property type="entry name" value="RecX_HTH_1st"/>
</dbReference>
<evidence type="ECO:0000256" key="1">
    <source>
        <dbReference type="ARBA" id="ARBA00003529"/>
    </source>
</evidence>
<dbReference type="HAMAP" id="MF_01114">
    <property type="entry name" value="RecX"/>
    <property type="match status" value="1"/>
</dbReference>
<evidence type="ECO:0000256" key="2">
    <source>
        <dbReference type="ARBA" id="ARBA00004496"/>
    </source>
</evidence>
<dbReference type="Gene3D" id="1.10.10.10">
    <property type="entry name" value="Winged helix-like DNA-binding domain superfamily/Winged helix DNA-binding domain"/>
    <property type="match status" value="4"/>
</dbReference>
<organism evidence="11 12">
    <name type="scientific">Alkalibacterium kapii</name>
    <dbReference type="NCBI Taxonomy" id="426704"/>
    <lineage>
        <taxon>Bacteria</taxon>
        <taxon>Bacillati</taxon>
        <taxon>Bacillota</taxon>
        <taxon>Bacilli</taxon>
        <taxon>Lactobacillales</taxon>
        <taxon>Carnobacteriaceae</taxon>
        <taxon>Alkalibacterium</taxon>
    </lineage>
</organism>
<dbReference type="Pfam" id="PF21981">
    <property type="entry name" value="RecX_HTH3"/>
    <property type="match status" value="2"/>
</dbReference>
<dbReference type="InterPro" id="IPR036388">
    <property type="entry name" value="WH-like_DNA-bd_sf"/>
</dbReference>
<comment type="similarity">
    <text evidence="3 6">Belongs to the RecX family.</text>
</comment>
<proteinExistence type="inferred from homology"/>
<dbReference type="GO" id="GO:0005737">
    <property type="term" value="C:cytoplasm"/>
    <property type="evidence" value="ECO:0007669"/>
    <property type="project" value="UniProtKB-SubCell"/>
</dbReference>
<gene>
    <name evidence="6 11" type="primary">recX</name>
    <name evidence="11" type="ORF">AKA01nite_04900</name>
</gene>
<evidence type="ECO:0000256" key="4">
    <source>
        <dbReference type="ARBA" id="ARBA00018111"/>
    </source>
</evidence>
<evidence type="ECO:0000256" key="7">
    <source>
        <dbReference type="SAM" id="MobiDB-lite"/>
    </source>
</evidence>
<dbReference type="Proteomes" id="UP000321662">
    <property type="component" value="Unassembled WGS sequence"/>
</dbReference>
<protein>
    <recommendedName>
        <fullName evidence="4 6">Regulatory protein RecX</fullName>
    </recommendedName>
</protein>
<comment type="caution">
    <text evidence="11">The sequence shown here is derived from an EMBL/GenBank/DDBJ whole genome shotgun (WGS) entry which is preliminary data.</text>
</comment>
<dbReference type="Pfam" id="PF21982">
    <property type="entry name" value="RecX_HTH1"/>
    <property type="match status" value="1"/>
</dbReference>
<dbReference type="InterPro" id="IPR003783">
    <property type="entry name" value="Regulatory_RecX"/>
</dbReference>
<dbReference type="AlphaFoldDB" id="A0A511ARP6"/>
<evidence type="ECO:0000256" key="6">
    <source>
        <dbReference type="HAMAP-Rule" id="MF_01114"/>
    </source>
</evidence>
<evidence type="ECO:0000259" key="10">
    <source>
        <dbReference type="Pfam" id="PF21982"/>
    </source>
</evidence>
<dbReference type="EMBL" id="BJUY01000004">
    <property type="protein sequence ID" value="GEK90868.1"/>
    <property type="molecule type" value="Genomic_DNA"/>
</dbReference>
<feature type="region of interest" description="Disordered" evidence="7">
    <location>
        <begin position="1"/>
        <end position="48"/>
    </location>
</feature>
<dbReference type="RefSeq" id="WP_146923449.1">
    <property type="nucleotide sequence ID" value="NZ_BJUY01000004.1"/>
</dbReference>
<comment type="subcellular location">
    <subcellularLocation>
        <location evidence="2 6">Cytoplasm</location>
    </subcellularLocation>
</comment>
<evidence type="ECO:0000313" key="11">
    <source>
        <dbReference type="EMBL" id="GEK90868.1"/>
    </source>
</evidence>
<dbReference type="PANTHER" id="PTHR33602">
    <property type="entry name" value="REGULATORY PROTEIN RECX FAMILY PROTEIN"/>
    <property type="match status" value="1"/>
</dbReference>
<reference evidence="11 12" key="1">
    <citation type="submission" date="2019-07" db="EMBL/GenBank/DDBJ databases">
        <title>Whole genome shotgun sequence of Alkalibacterium kapii NBRC 103247.</title>
        <authorList>
            <person name="Hosoyama A."/>
            <person name="Uohara A."/>
            <person name="Ohji S."/>
            <person name="Ichikawa N."/>
        </authorList>
    </citation>
    <scope>NUCLEOTIDE SEQUENCE [LARGE SCALE GENOMIC DNA]</scope>
    <source>
        <strain evidence="11 12">NBRC 103247</strain>
    </source>
</reference>
<feature type="domain" description="RecX second three-helical" evidence="8">
    <location>
        <begin position="158"/>
        <end position="196"/>
    </location>
</feature>
<dbReference type="InterPro" id="IPR053925">
    <property type="entry name" value="RecX_HTH_3rd"/>
</dbReference>
<accession>A0A511ARP6</accession>
<evidence type="ECO:0000313" key="12">
    <source>
        <dbReference type="Proteomes" id="UP000321662"/>
    </source>
</evidence>
<feature type="compositionally biased region" description="Basic and acidic residues" evidence="7">
    <location>
        <begin position="22"/>
        <end position="47"/>
    </location>
</feature>
<dbReference type="PANTHER" id="PTHR33602:SF1">
    <property type="entry name" value="REGULATORY PROTEIN RECX FAMILY PROTEIN"/>
    <property type="match status" value="1"/>
</dbReference>
<dbReference type="InterPro" id="IPR053924">
    <property type="entry name" value="RecX_HTH_2nd"/>
</dbReference>
<evidence type="ECO:0000259" key="9">
    <source>
        <dbReference type="Pfam" id="PF21981"/>
    </source>
</evidence>
<keyword evidence="5 6" id="KW-0963">Cytoplasm</keyword>
<dbReference type="NCBIfam" id="NF010733">
    <property type="entry name" value="PRK14135.1"/>
    <property type="match status" value="1"/>
</dbReference>
<feature type="domain" description="RecX first three-helical" evidence="10">
    <location>
        <begin position="114"/>
        <end position="151"/>
    </location>
</feature>
<dbReference type="Pfam" id="PF02631">
    <property type="entry name" value="RecX_HTH2"/>
    <property type="match status" value="1"/>
</dbReference>
<feature type="domain" description="RecX third three-helical" evidence="9">
    <location>
        <begin position="262"/>
        <end position="310"/>
    </location>
</feature>
<keyword evidence="12" id="KW-1185">Reference proteome</keyword>
<dbReference type="OrthoDB" id="5421057at2"/>
<evidence type="ECO:0000256" key="5">
    <source>
        <dbReference type="ARBA" id="ARBA00022490"/>
    </source>
</evidence>
<comment type="function">
    <text evidence="1 6">Modulates RecA activity.</text>
</comment>
<dbReference type="GO" id="GO:0006282">
    <property type="term" value="P:regulation of DNA repair"/>
    <property type="evidence" value="ECO:0007669"/>
    <property type="project" value="UniProtKB-UniRule"/>
</dbReference>
<name>A0A511ARP6_9LACT</name>